<dbReference type="AlphaFoldDB" id="W4QNZ5"/>
<dbReference type="EMBL" id="BAUV01000001">
    <property type="protein sequence ID" value="GAE33054.1"/>
    <property type="molecule type" value="Genomic_DNA"/>
</dbReference>
<dbReference type="Proteomes" id="UP000018896">
    <property type="component" value="Unassembled WGS sequence"/>
</dbReference>
<evidence type="ECO:0000313" key="2">
    <source>
        <dbReference type="Proteomes" id="UP000018896"/>
    </source>
</evidence>
<comment type="caution">
    <text evidence="1">The sequence shown here is derived from an EMBL/GenBank/DDBJ whole genome shotgun (WGS) entry which is preliminary data.</text>
</comment>
<keyword evidence="2" id="KW-1185">Reference proteome</keyword>
<proteinExistence type="predicted"/>
<gene>
    <name evidence="1" type="ORF">JCM9157_40</name>
</gene>
<accession>W4QNZ5</accession>
<dbReference type="RefSeq" id="WP_035660827.1">
    <property type="nucleotide sequence ID" value="NZ_BAUV01000001.1"/>
</dbReference>
<evidence type="ECO:0000313" key="1">
    <source>
        <dbReference type="EMBL" id="GAE33054.1"/>
    </source>
</evidence>
<sequence>MRQNNKEWEGQMKTTNMKERMKANLVLLLIHVEQSSDSSLTSSYRKELNALAQLNIIQLKPSSLKEKQGVYHYHYPEEQSFNEI</sequence>
<protein>
    <submittedName>
        <fullName evidence="1">Uncharacterized protein</fullName>
    </submittedName>
</protein>
<organism evidence="1 2">
    <name type="scientific">Halalkalibacter akibai (strain ATCC 43226 / DSM 21942 / CIP 109018 / JCM 9157 / 1139)</name>
    <name type="common">Bacillus akibai</name>
    <dbReference type="NCBI Taxonomy" id="1236973"/>
    <lineage>
        <taxon>Bacteria</taxon>
        <taxon>Bacillati</taxon>
        <taxon>Bacillota</taxon>
        <taxon>Bacilli</taxon>
        <taxon>Bacillales</taxon>
        <taxon>Bacillaceae</taxon>
        <taxon>Halalkalibacter</taxon>
    </lineage>
</organism>
<reference evidence="1 2" key="1">
    <citation type="journal article" date="2014" name="Genome Announc.">
        <title>Draft Genome Sequences of Three Alkaliphilic Bacillus Strains, Bacillus wakoensis JCM 9140T, Bacillus akibai JCM 9157T, and Bacillus hemicellulosilyticus JCM 9152T.</title>
        <authorList>
            <person name="Yuki M."/>
            <person name="Oshima K."/>
            <person name="Suda W."/>
            <person name="Oshida Y."/>
            <person name="Kitamura K."/>
            <person name="Iida T."/>
            <person name="Hattori M."/>
            <person name="Ohkuma M."/>
        </authorList>
    </citation>
    <scope>NUCLEOTIDE SEQUENCE [LARGE SCALE GENOMIC DNA]</scope>
    <source>
        <strain evidence="1 2">JCM 9157</strain>
    </source>
</reference>
<name>W4QNZ5_HALA3</name>